<sequence length="489" mass="55749">MVSEDEVSEDDEEDDEISRPLDLSTALSDWAVEYVYFIVSFIKTNEVEVVPGVWVEGEVCKWTNYKLVSMLKAIKNCEMPKETWTSYDIRVLYKANSFSEARLKLRRAEDDTDLQSEAEEGRPEKRKTRPNQRFLSSQEESDEEPVKRKPVLPKVPSIPPLPSLLRDAISSSNESPPASQLASLQPFRTLGPPEPSYHLAPQSPRHHVTPEPSYHLAPQSPRHHVTPEPSYHLAPQSPRHHVTPEPSCHLASQRSRHHVTPEPLHLAPQSARHHVTPEPSYHLASQPSRHHVTPEPLHLAPHAASDMDLHSALLREIIVKQEVMCDMQRNLLRIVQDLSSTSTPTPHGHHMDGSFLPLRDAEALLALDREIKTEPEKRKDLFLFFQVLTLGLAGGVTLKDTVWRVMKMLLQNDLACKINWTGLHGKTSFRGLEVKNVVTEAIWRNPGCRECTNQEVEQWLRRWLYLAGDREGGRRRRSTVLHHQPPTNT</sequence>
<feature type="compositionally biased region" description="Polar residues" evidence="1">
    <location>
        <begin position="169"/>
        <end position="183"/>
    </location>
</feature>
<dbReference type="AlphaFoldDB" id="A0A7J6D491"/>
<feature type="region of interest" description="Disordered" evidence="1">
    <location>
        <begin position="108"/>
        <end position="247"/>
    </location>
</feature>
<dbReference type="PANTHER" id="PTHR34153">
    <property type="entry name" value="SI:CH211-262H13.3-RELATED-RELATED"/>
    <property type="match status" value="1"/>
</dbReference>
<evidence type="ECO:0000313" key="2">
    <source>
        <dbReference type="EMBL" id="KAF4114017.1"/>
    </source>
</evidence>
<organism evidence="2 3">
    <name type="scientific">Onychostoma macrolepis</name>
    <dbReference type="NCBI Taxonomy" id="369639"/>
    <lineage>
        <taxon>Eukaryota</taxon>
        <taxon>Metazoa</taxon>
        <taxon>Chordata</taxon>
        <taxon>Craniata</taxon>
        <taxon>Vertebrata</taxon>
        <taxon>Euteleostomi</taxon>
        <taxon>Actinopterygii</taxon>
        <taxon>Neopterygii</taxon>
        <taxon>Teleostei</taxon>
        <taxon>Ostariophysi</taxon>
        <taxon>Cypriniformes</taxon>
        <taxon>Cyprinidae</taxon>
        <taxon>Acrossocheilinae</taxon>
        <taxon>Onychostoma</taxon>
    </lineage>
</organism>
<dbReference type="PANTHER" id="PTHR34153:SF2">
    <property type="entry name" value="SI:CH211-262H13.3-RELATED"/>
    <property type="match status" value="1"/>
</dbReference>
<protein>
    <recommendedName>
        <fullName evidence="4">DUF4806 domain-containing protein</fullName>
    </recommendedName>
</protein>
<accession>A0A7J6D491</accession>
<comment type="caution">
    <text evidence="2">The sequence shown here is derived from an EMBL/GenBank/DDBJ whole genome shotgun (WGS) entry which is preliminary data.</text>
</comment>
<evidence type="ECO:0008006" key="4">
    <source>
        <dbReference type="Google" id="ProtNLM"/>
    </source>
</evidence>
<dbReference type="Proteomes" id="UP000579812">
    <property type="component" value="Unassembled WGS sequence"/>
</dbReference>
<evidence type="ECO:0000313" key="3">
    <source>
        <dbReference type="Proteomes" id="UP000579812"/>
    </source>
</evidence>
<keyword evidence="3" id="KW-1185">Reference proteome</keyword>
<gene>
    <name evidence="2" type="ORF">G5714_004240</name>
</gene>
<proteinExistence type="predicted"/>
<reference evidence="2 3" key="1">
    <citation type="submission" date="2020-04" db="EMBL/GenBank/DDBJ databases">
        <title>Chromosome-level genome assembly of a cyprinid fish Onychostoma macrolepis by integration of Nanopore Sequencing, Bionano and Hi-C technology.</title>
        <authorList>
            <person name="Wang D."/>
        </authorList>
    </citation>
    <scope>NUCLEOTIDE SEQUENCE [LARGE SCALE GENOMIC DNA]</scope>
    <source>
        <strain evidence="2">SWU-2019</strain>
        <tissue evidence="2">Muscle</tissue>
    </source>
</reference>
<evidence type="ECO:0000256" key="1">
    <source>
        <dbReference type="SAM" id="MobiDB-lite"/>
    </source>
</evidence>
<name>A0A7J6D491_9TELE</name>
<dbReference type="EMBL" id="JAAMOB010000004">
    <property type="protein sequence ID" value="KAF4114017.1"/>
    <property type="molecule type" value="Genomic_DNA"/>
</dbReference>